<feature type="region of interest" description="Disordered" evidence="1">
    <location>
        <begin position="61"/>
        <end position="83"/>
    </location>
</feature>
<protein>
    <submittedName>
        <fullName evidence="2">Uncharacterized protein</fullName>
    </submittedName>
</protein>
<gene>
    <name evidence="2" type="ORF">JTE90_009728</name>
</gene>
<dbReference type="Proteomes" id="UP000827092">
    <property type="component" value="Unassembled WGS sequence"/>
</dbReference>
<proteinExistence type="predicted"/>
<evidence type="ECO:0000313" key="3">
    <source>
        <dbReference type="Proteomes" id="UP000827092"/>
    </source>
</evidence>
<keyword evidence="3" id="KW-1185">Reference proteome</keyword>
<sequence length="83" mass="9243">MIASTIIQLVRRCLKANTLQRYHLVPPDLYVRFPSRCSTGQGTSIAPWSDTASPYETVDATLPQSWHDTPDVLETEAGKLKQA</sequence>
<dbReference type="EMBL" id="JAFNEN010000136">
    <property type="protein sequence ID" value="KAG8192705.1"/>
    <property type="molecule type" value="Genomic_DNA"/>
</dbReference>
<dbReference type="AlphaFoldDB" id="A0AAV6V7I9"/>
<accession>A0AAV6V7I9</accession>
<evidence type="ECO:0000313" key="2">
    <source>
        <dbReference type="EMBL" id="KAG8192705.1"/>
    </source>
</evidence>
<name>A0AAV6V7I9_9ARAC</name>
<evidence type="ECO:0000256" key="1">
    <source>
        <dbReference type="SAM" id="MobiDB-lite"/>
    </source>
</evidence>
<organism evidence="2 3">
    <name type="scientific">Oedothorax gibbosus</name>
    <dbReference type="NCBI Taxonomy" id="931172"/>
    <lineage>
        <taxon>Eukaryota</taxon>
        <taxon>Metazoa</taxon>
        <taxon>Ecdysozoa</taxon>
        <taxon>Arthropoda</taxon>
        <taxon>Chelicerata</taxon>
        <taxon>Arachnida</taxon>
        <taxon>Araneae</taxon>
        <taxon>Araneomorphae</taxon>
        <taxon>Entelegynae</taxon>
        <taxon>Araneoidea</taxon>
        <taxon>Linyphiidae</taxon>
        <taxon>Erigoninae</taxon>
        <taxon>Oedothorax</taxon>
    </lineage>
</organism>
<reference evidence="2 3" key="1">
    <citation type="journal article" date="2022" name="Nat. Ecol. Evol.">
        <title>A masculinizing supergene underlies an exaggerated male reproductive morph in a spider.</title>
        <authorList>
            <person name="Hendrickx F."/>
            <person name="De Corte Z."/>
            <person name="Sonet G."/>
            <person name="Van Belleghem S.M."/>
            <person name="Kostlbacher S."/>
            <person name="Vangestel C."/>
        </authorList>
    </citation>
    <scope>NUCLEOTIDE SEQUENCE [LARGE SCALE GENOMIC DNA]</scope>
    <source>
        <strain evidence="2">W744_W776</strain>
    </source>
</reference>
<comment type="caution">
    <text evidence="2">The sequence shown here is derived from an EMBL/GenBank/DDBJ whole genome shotgun (WGS) entry which is preliminary data.</text>
</comment>